<proteinExistence type="inferred from homology"/>
<sequence length="657" mass="74466">MFVMVQKKYCEAIHQTERRPTRVVNVGNVGIGGNHPIRIQSMTTSSTRDVEATIEQVIRLADQGCEIVRVTVQGIKEADACEHIKKGLIKRGYQIPLVADIHFYPPAAMRVVDFVDKVRINPGNFVDKRASFKQIVYDDESYAREIERIEEKFTPLVEKCKRLNRAMRIGTNHGSLSDRIMNRYGDTPFGMVESALEFARICRKNDYHNFLFSMKASNPQVMIQAYRLLTQAMYALEWDYPLHLGVTEAGEGEDGRIKSAMGIGSLLIDGIGDTIRVSLTEDPWHEINPCQRLIKLASAYQHQGVAPFIENYRQIEAIERRQVHLSSNVPMHRDGTVFISLPINMLKEASLYQQIDCEGPFGKPKLKTATADNLVLKNPSSDSEEKRQLQILKDLGIGLFSKDPFEMSLVIHPLKEWLQSRTVDSFASRFSSLRAKFADQPLIIQITDETEKEWKEVISLKPQLIILSPSTNRLHYSRHFFEWLQQNQLNYPVILNFTYQGENEDTILLASMECGSLLCDGLGEGVWLEGPYDILFLRQLSFSILQAARLRMSKTDFISCPSCGRTLFNLQDVTKRIQSRTSHLPGVKIAIMGCIVNGPGEMADADFGYVGSKPGKIDLYVGKECVEKDIDFADADDRLVNLIRAHGRWIEPQTVNA</sequence>
<evidence type="ECO:0000256" key="1">
    <source>
        <dbReference type="ARBA" id="ARBA00022485"/>
    </source>
</evidence>
<evidence type="ECO:0000256" key="4">
    <source>
        <dbReference type="ARBA" id="ARBA00023004"/>
    </source>
</evidence>
<comment type="pathway">
    <text evidence="8">Isoprenoid biosynthesis; isopentenyl diphosphate biosynthesis via DXP pathway; isopentenyl diphosphate from 1-deoxy-D-xylulose 5-phosphate: step 5/6.</text>
</comment>
<feature type="domain" description="IspG C-terminal" evidence="10">
    <location>
        <begin position="557"/>
        <end position="644"/>
    </location>
</feature>
<dbReference type="PIRSF" id="PIRSF037336">
    <property type="entry name" value="IspG_like"/>
    <property type="match status" value="1"/>
</dbReference>
<keyword evidence="1 8" id="KW-0004">4Fe-4S</keyword>
<evidence type="ECO:0000256" key="5">
    <source>
        <dbReference type="ARBA" id="ARBA00023014"/>
    </source>
</evidence>
<evidence type="ECO:0000256" key="7">
    <source>
        <dbReference type="ARBA" id="ARBA00051119"/>
    </source>
</evidence>
<keyword evidence="6 8" id="KW-0414">Isoprene biosynthesis</keyword>
<dbReference type="FunFam" id="3.20.20.20:FF:000005">
    <property type="entry name" value="4-hydroxy-3-methylbut-2-en-1-yl diphosphate synthase (flavodoxin)"/>
    <property type="match status" value="1"/>
</dbReference>
<dbReference type="AlphaFoldDB" id="A0A0C1JPC8"/>
<dbReference type="NCBIfam" id="TIGR00612">
    <property type="entry name" value="ispG_gcpE"/>
    <property type="match status" value="1"/>
</dbReference>
<dbReference type="FunFam" id="3.30.413.10:FF:000006">
    <property type="entry name" value="4-hydroxy-3-methylbut-2-en-1-yl diphosphate synthase (flavodoxin)"/>
    <property type="match status" value="1"/>
</dbReference>
<dbReference type="EC" id="1.17.7.3" evidence="8"/>
<evidence type="ECO:0000259" key="10">
    <source>
        <dbReference type="Pfam" id="PF26540"/>
    </source>
</evidence>
<feature type="binding site" evidence="8">
    <location>
        <position position="560"/>
    </location>
    <ligand>
        <name>[4Fe-4S] cluster</name>
        <dbReference type="ChEBI" id="CHEBI:49883"/>
    </ligand>
</feature>
<name>A0A0C1JPC8_9BACT</name>
<dbReference type="InterPro" id="IPR004588">
    <property type="entry name" value="IspG_bac-typ"/>
</dbReference>
<dbReference type="Proteomes" id="UP000031465">
    <property type="component" value="Unassembled WGS sequence"/>
</dbReference>
<evidence type="ECO:0000259" key="9">
    <source>
        <dbReference type="Pfam" id="PF04551"/>
    </source>
</evidence>
<dbReference type="GO" id="GO:0005506">
    <property type="term" value="F:iron ion binding"/>
    <property type="evidence" value="ECO:0007669"/>
    <property type="project" value="InterPro"/>
</dbReference>
<dbReference type="Pfam" id="PF04551">
    <property type="entry name" value="GcpE"/>
    <property type="match status" value="1"/>
</dbReference>
<dbReference type="Pfam" id="PF26540">
    <property type="entry name" value="GcpE_C"/>
    <property type="match status" value="1"/>
</dbReference>
<dbReference type="InterPro" id="IPR011005">
    <property type="entry name" value="Dihydropteroate_synth-like_sf"/>
</dbReference>
<evidence type="ECO:0000313" key="11">
    <source>
        <dbReference type="EMBL" id="KIC72391.1"/>
    </source>
</evidence>
<evidence type="ECO:0000256" key="3">
    <source>
        <dbReference type="ARBA" id="ARBA00023002"/>
    </source>
</evidence>
<dbReference type="HAMAP" id="MF_00159">
    <property type="entry name" value="IspG"/>
    <property type="match status" value="1"/>
</dbReference>
<accession>A0A0C1JPC8</accession>
<dbReference type="SUPFAM" id="SSF56014">
    <property type="entry name" value="Nitrite and sulphite reductase 4Fe-4S domain-like"/>
    <property type="match status" value="1"/>
</dbReference>
<feature type="binding site" evidence="8">
    <location>
        <position position="594"/>
    </location>
    <ligand>
        <name>[4Fe-4S] cluster</name>
        <dbReference type="ChEBI" id="CHEBI:49883"/>
    </ligand>
</feature>
<feature type="binding site" evidence="8">
    <location>
        <position position="601"/>
    </location>
    <ligand>
        <name>[4Fe-4S] cluster</name>
        <dbReference type="ChEBI" id="CHEBI:49883"/>
    </ligand>
</feature>
<gene>
    <name evidence="8 11" type="primary">ispG</name>
    <name evidence="11" type="ORF">DB44_CJ00050</name>
</gene>
<dbReference type="UniPathway" id="UPA00056">
    <property type="reaction ID" value="UER00096"/>
</dbReference>
<comment type="caution">
    <text evidence="11">The sequence shown here is derived from an EMBL/GenBank/DDBJ whole genome shotgun (WGS) entry which is preliminary data.</text>
</comment>
<keyword evidence="3 8" id="KW-0560">Oxidoreductase</keyword>
<dbReference type="InterPro" id="IPR058579">
    <property type="entry name" value="IspG_C"/>
</dbReference>
<keyword evidence="4 8" id="KW-0408">Iron</keyword>
<dbReference type="InterPro" id="IPR045854">
    <property type="entry name" value="NO2/SO3_Rdtase_4Fe4S_sf"/>
</dbReference>
<dbReference type="PANTHER" id="PTHR30454:SF0">
    <property type="entry name" value="4-HYDROXY-3-METHYLBUT-2-EN-1-YL DIPHOSPHATE SYNTHASE (FERREDOXIN), CHLOROPLASTIC"/>
    <property type="match status" value="1"/>
</dbReference>
<dbReference type="GO" id="GO:0141197">
    <property type="term" value="F:4-hydroxy-3-methylbut-2-enyl-diphosphate synthase activity (flavodoxin)"/>
    <property type="evidence" value="ECO:0007669"/>
    <property type="project" value="UniProtKB-EC"/>
</dbReference>
<comment type="cofactor">
    <cofactor evidence="8">
        <name>[4Fe-4S] cluster</name>
        <dbReference type="ChEBI" id="CHEBI:49883"/>
    </cofactor>
    <text evidence="8">Binds 1 [4Fe-4S] cluster.</text>
</comment>
<dbReference type="GO" id="GO:0019288">
    <property type="term" value="P:isopentenyl diphosphate biosynthetic process, methylerythritol 4-phosphate pathway"/>
    <property type="evidence" value="ECO:0007669"/>
    <property type="project" value="UniProtKB-UniRule"/>
</dbReference>
<dbReference type="PANTHER" id="PTHR30454">
    <property type="entry name" value="4-HYDROXY-3-METHYLBUT-2-EN-1-YL DIPHOSPHATE SYNTHASE"/>
    <property type="match status" value="1"/>
</dbReference>
<dbReference type="GO" id="GO:0046429">
    <property type="term" value="F:4-hydroxy-3-methylbut-2-en-1-yl diphosphate synthase activity (ferredoxin)"/>
    <property type="evidence" value="ECO:0007669"/>
    <property type="project" value="UniProtKB-UniRule"/>
</dbReference>
<feature type="binding site" evidence="8">
    <location>
        <position position="563"/>
    </location>
    <ligand>
        <name>[4Fe-4S] cluster</name>
        <dbReference type="ChEBI" id="CHEBI:49883"/>
    </ligand>
</feature>
<dbReference type="PATRIC" id="fig|362787.3.peg.828"/>
<comment type="function">
    <text evidence="8">Converts 2C-methyl-D-erythritol 2,4-cyclodiphosphate (ME-2,4cPP) into 1-hydroxy-2-methyl-2-(E)-butenyl 4-diphosphate.</text>
</comment>
<evidence type="ECO:0000313" key="12">
    <source>
        <dbReference type="Proteomes" id="UP000031465"/>
    </source>
</evidence>
<dbReference type="GO" id="GO:0016114">
    <property type="term" value="P:terpenoid biosynthetic process"/>
    <property type="evidence" value="ECO:0007669"/>
    <property type="project" value="InterPro"/>
</dbReference>
<evidence type="ECO:0000256" key="6">
    <source>
        <dbReference type="ARBA" id="ARBA00023229"/>
    </source>
</evidence>
<dbReference type="Gene3D" id="3.20.20.20">
    <property type="entry name" value="Dihydropteroate synthase-like"/>
    <property type="match status" value="1"/>
</dbReference>
<dbReference type="InterPro" id="IPR058578">
    <property type="entry name" value="IspG_TIM"/>
</dbReference>
<dbReference type="EMBL" id="JSAN01000056">
    <property type="protein sequence ID" value="KIC72391.1"/>
    <property type="molecule type" value="Genomic_DNA"/>
</dbReference>
<comment type="similarity">
    <text evidence="8">Belongs to the IspG family.</text>
</comment>
<protein>
    <recommendedName>
        <fullName evidence="8">4-hydroxy-3-methylbut-2-en-1-yl diphosphate synthase (flavodoxin)</fullName>
        <ecNumber evidence="8">1.17.7.3</ecNumber>
    </recommendedName>
    <alternativeName>
        <fullName evidence="8">1-hydroxy-2-methyl-2-(E)-butenyl 4-diphosphate synthase</fullName>
    </alternativeName>
</protein>
<comment type="catalytic activity">
    <reaction evidence="7">
        <text>(2E)-4-hydroxy-3-methylbut-2-enyl diphosphate + 2 oxidized [2Fe-2S]-[ferredoxin] + H2O = 2-C-methyl-D-erythritol 2,4-cyclic diphosphate + 2 reduced [2Fe-2S]-[ferredoxin] + H(+)</text>
        <dbReference type="Rhea" id="RHEA:26119"/>
        <dbReference type="Rhea" id="RHEA-COMP:10000"/>
        <dbReference type="Rhea" id="RHEA-COMP:10001"/>
        <dbReference type="ChEBI" id="CHEBI:15377"/>
        <dbReference type="ChEBI" id="CHEBI:15378"/>
        <dbReference type="ChEBI" id="CHEBI:33737"/>
        <dbReference type="ChEBI" id="CHEBI:33738"/>
        <dbReference type="ChEBI" id="CHEBI:58483"/>
        <dbReference type="ChEBI" id="CHEBI:128753"/>
        <dbReference type="EC" id="1.17.7.1"/>
    </reaction>
</comment>
<keyword evidence="2 8" id="KW-0479">Metal-binding</keyword>
<comment type="catalytic activity">
    <reaction evidence="8">
        <text>(2E)-4-hydroxy-3-methylbut-2-enyl diphosphate + oxidized [flavodoxin] + H2O + 2 H(+) = 2-C-methyl-D-erythritol 2,4-cyclic diphosphate + reduced [flavodoxin]</text>
        <dbReference type="Rhea" id="RHEA:43604"/>
        <dbReference type="Rhea" id="RHEA-COMP:10622"/>
        <dbReference type="Rhea" id="RHEA-COMP:10623"/>
        <dbReference type="ChEBI" id="CHEBI:15377"/>
        <dbReference type="ChEBI" id="CHEBI:15378"/>
        <dbReference type="ChEBI" id="CHEBI:57618"/>
        <dbReference type="ChEBI" id="CHEBI:58210"/>
        <dbReference type="ChEBI" id="CHEBI:58483"/>
        <dbReference type="ChEBI" id="CHEBI:128753"/>
        <dbReference type="EC" id="1.17.7.3"/>
    </reaction>
</comment>
<evidence type="ECO:0000256" key="2">
    <source>
        <dbReference type="ARBA" id="ARBA00022723"/>
    </source>
</evidence>
<reference evidence="11 12" key="1">
    <citation type="journal article" date="2014" name="Mol. Biol. Evol.">
        <title>Massive expansion of Ubiquitination-related gene families within the Chlamydiae.</title>
        <authorList>
            <person name="Domman D."/>
            <person name="Collingro A."/>
            <person name="Lagkouvardos I."/>
            <person name="Gehre L."/>
            <person name="Weinmaier T."/>
            <person name="Rattei T."/>
            <person name="Subtil A."/>
            <person name="Horn M."/>
        </authorList>
    </citation>
    <scope>NUCLEOTIDE SEQUENCE [LARGE SCALE GENOMIC DNA]</scope>
    <source>
        <strain evidence="11 12">EI2</strain>
    </source>
</reference>
<dbReference type="Gene3D" id="3.30.413.10">
    <property type="entry name" value="Sulfite Reductase Hemoprotein, domain 1"/>
    <property type="match status" value="1"/>
</dbReference>
<dbReference type="GO" id="GO:0051539">
    <property type="term" value="F:4 iron, 4 sulfur cluster binding"/>
    <property type="evidence" value="ECO:0007669"/>
    <property type="project" value="UniProtKB-UniRule"/>
</dbReference>
<evidence type="ECO:0000256" key="8">
    <source>
        <dbReference type="HAMAP-Rule" id="MF_00159"/>
    </source>
</evidence>
<keyword evidence="5 8" id="KW-0411">Iron-sulfur</keyword>
<dbReference type="InterPro" id="IPR017178">
    <property type="entry name" value="IspG_atypical"/>
</dbReference>
<organism evidence="11 12">
    <name type="scientific">Candidatus Protochlamydia amoebophila</name>
    <dbReference type="NCBI Taxonomy" id="362787"/>
    <lineage>
        <taxon>Bacteria</taxon>
        <taxon>Pseudomonadati</taxon>
        <taxon>Chlamydiota</taxon>
        <taxon>Chlamydiia</taxon>
        <taxon>Parachlamydiales</taxon>
        <taxon>Parachlamydiaceae</taxon>
        <taxon>Candidatus Protochlamydia</taxon>
    </lineage>
</organism>
<feature type="domain" description="IspG TIM-barrel" evidence="9">
    <location>
        <begin position="21"/>
        <end position="290"/>
    </location>
</feature>